<dbReference type="InterPro" id="IPR007296">
    <property type="entry name" value="DUF403"/>
</dbReference>
<comment type="caution">
    <text evidence="4">The sequence shown here is derived from an EMBL/GenBank/DDBJ whole genome shotgun (WGS) entry which is preliminary data.</text>
</comment>
<dbReference type="Proteomes" id="UP001149719">
    <property type="component" value="Unassembled WGS sequence"/>
</dbReference>
<dbReference type="Gene3D" id="3.40.50.11290">
    <property type="match status" value="1"/>
</dbReference>
<feature type="domain" description="DUF403" evidence="2">
    <location>
        <begin position="518"/>
        <end position="840"/>
    </location>
</feature>
<dbReference type="Gene3D" id="3.30.1490.270">
    <property type="match status" value="1"/>
</dbReference>
<dbReference type="Pfam" id="PF14403">
    <property type="entry name" value="CP_ATPgrasp_2"/>
    <property type="match status" value="1"/>
</dbReference>
<accession>A0ABT4JXS2</accession>
<dbReference type="PANTHER" id="PTHR34595">
    <property type="entry name" value="BLR5612 PROTEIN"/>
    <property type="match status" value="1"/>
</dbReference>
<dbReference type="EMBL" id="JAPUBN010000020">
    <property type="protein sequence ID" value="MCZ2723190.1"/>
    <property type="molecule type" value="Genomic_DNA"/>
</dbReference>
<dbReference type="SUPFAM" id="SSF56059">
    <property type="entry name" value="Glutathione synthetase ATP-binding domain-like"/>
    <property type="match status" value="1"/>
</dbReference>
<feature type="coiled-coil region" evidence="1">
    <location>
        <begin position="807"/>
        <end position="834"/>
    </location>
</feature>
<gene>
    <name evidence="4" type="ORF">O1D97_16620</name>
</gene>
<dbReference type="InterPro" id="IPR025841">
    <property type="entry name" value="CP_ATPgrasp_2"/>
</dbReference>
<evidence type="ECO:0000259" key="2">
    <source>
        <dbReference type="Pfam" id="PF04168"/>
    </source>
</evidence>
<evidence type="ECO:0000256" key="1">
    <source>
        <dbReference type="SAM" id="Coils"/>
    </source>
</evidence>
<feature type="domain" description="Circularly permuted ATP-grasp type 2" evidence="3">
    <location>
        <begin position="95"/>
        <end position="470"/>
    </location>
</feature>
<organism evidence="4 5">
    <name type="scientific">Marinomonas phaeophyticola</name>
    <dbReference type="NCBI Taxonomy" id="3004091"/>
    <lineage>
        <taxon>Bacteria</taxon>
        <taxon>Pseudomonadati</taxon>
        <taxon>Pseudomonadota</taxon>
        <taxon>Gammaproteobacteria</taxon>
        <taxon>Oceanospirillales</taxon>
        <taxon>Oceanospirillaceae</taxon>
        <taxon>Marinomonas</taxon>
    </lineage>
</organism>
<dbReference type="PANTHER" id="PTHR34595:SF2">
    <property type="entry name" value="BLR2978 PROTEIN"/>
    <property type="match status" value="1"/>
</dbReference>
<proteinExistence type="predicted"/>
<evidence type="ECO:0000313" key="5">
    <source>
        <dbReference type="Proteomes" id="UP001149719"/>
    </source>
</evidence>
<reference evidence="4" key="1">
    <citation type="submission" date="2022-12" db="EMBL/GenBank/DDBJ databases">
        <title>Marinomonas 15G1-11 sp. nov, isolated from marine algae.</title>
        <authorList>
            <person name="Butt M."/>
            <person name="Choi D.G."/>
            <person name="Kim J.M."/>
            <person name="Lee J.K."/>
            <person name="Baek J.H."/>
            <person name="Jeon C.O."/>
        </authorList>
    </citation>
    <scope>NUCLEOTIDE SEQUENCE</scope>
    <source>
        <strain evidence="4">15G1-11</strain>
    </source>
</reference>
<evidence type="ECO:0000313" key="4">
    <source>
        <dbReference type="EMBL" id="MCZ2723190.1"/>
    </source>
</evidence>
<sequence length="859" mass="96727">MQIQSQTSSLTEPNELKAELSWYPLSEGTYDEAFTESRTPRPHWQSLFESISTLGKEGLSDRERRAQRILRDDGATYNLAAEPMSPKIWGLDPIPLILNDKDWLQIESSLIERSSLFDLILKDIYGPRNLIKDGIIPPEVIYGHPGFLRACQGMSVPGNHNLLLHAVDMVRTQNGRFCVIGDRTQAPSGAGYALENRTVLSRVMPSIFRGSNAHRLAYYFQALRNMLAKLVADKTDDPRIVIMTSGAYSSSYFEQALLANYLGYSLVQGRDLTVRNGHVWLKSLQGLEKVDVILRRVDDAFCDQAELRSDSFMGVPGILEAIRSGNVVMANPLGSGILETPALLKYLPKISQYFLGQDLSMESVQTWWCGDADDFKFVKENLRNLIIKPAIRSASAPSVYGRQLSNLEESQLLARIKQAPHRYTAQSYLAASHTPSWQNDEICSRPSILRTFTVSNEDSYSVMSGGLTRVCAGENDTIVTNYNGSMSKDTWVMSDESRNDLTLVNKQEAPHGIHHSNLPSRVVENLFWMGRYSERAEMTMRLLRTVFSQMNGVDSLPKECRDVLFKAVSVQTGCIPGFCEESEALLNNPEPEFVAIVADGTRIGSVKSNLLALLTCAEEIKEMLSADTRKIINNLRDYLFELDRAYINGLPEAPEESLDSLVTCLLALSGLNHESMLRGIDWKFQEIGRRTERAIQTATLLRSTLTVSLSQLNQQQVLESVLLSVEALISFRRRYRTQVEVEYGLDLLMLDETNPRSLYYQINQLQNLVNELPRSKTALRDMSAEVRLIMQSLNDIQLANLDALSVVDPVTDQREKLNQLMMELEENLVLFTSKISDKYFDHKTSGPQKLVSTEWGNDV</sequence>
<keyword evidence="5" id="KW-1185">Reference proteome</keyword>
<dbReference type="RefSeq" id="WP_269127284.1">
    <property type="nucleotide sequence ID" value="NZ_JAPUBN010000020.1"/>
</dbReference>
<protein>
    <submittedName>
        <fullName evidence="4">Circularly permuted type 2 ATP-grasp protein</fullName>
    </submittedName>
</protein>
<name>A0ABT4JXS2_9GAMM</name>
<dbReference type="Pfam" id="PF04168">
    <property type="entry name" value="Alpha-E"/>
    <property type="match status" value="1"/>
</dbReference>
<dbReference type="InterPro" id="IPR051680">
    <property type="entry name" value="ATP-dep_Glu-Cys_Ligase-2"/>
</dbReference>
<keyword evidence="1" id="KW-0175">Coiled coil</keyword>
<evidence type="ECO:0000259" key="3">
    <source>
        <dbReference type="Pfam" id="PF14403"/>
    </source>
</evidence>